<organism evidence="5">
    <name type="scientific">Melosira undulata</name>
    <dbReference type="NCBI Taxonomy" id="2133757"/>
    <lineage>
        <taxon>Eukaryota</taxon>
        <taxon>Sar</taxon>
        <taxon>Stramenopiles</taxon>
        <taxon>Ochrophyta</taxon>
        <taxon>Bacillariophyta</taxon>
        <taxon>Coscinodiscophyceae</taxon>
        <taxon>Coscinodiscophycidae</taxon>
        <taxon>Melosirales</taxon>
        <taxon>Melosiraceae</taxon>
        <taxon>Melosira</taxon>
    </lineage>
</organism>
<dbReference type="GO" id="GO:0005840">
    <property type="term" value="C:ribosome"/>
    <property type="evidence" value="ECO:0007669"/>
    <property type="project" value="UniProtKB-KW"/>
</dbReference>
<dbReference type="Gene3D" id="3.90.930.12">
    <property type="entry name" value="Ribosomal protein L6, alpha-beta domain"/>
    <property type="match status" value="1"/>
</dbReference>
<keyword evidence="3" id="KW-0687">Ribonucleoprotein</keyword>
<dbReference type="SUPFAM" id="SSF56053">
    <property type="entry name" value="Ribosomal protein L6"/>
    <property type="match status" value="1"/>
</dbReference>
<dbReference type="InterPro" id="IPR036789">
    <property type="entry name" value="Ribosomal_uL6-like_a/b-dom_sf"/>
</dbReference>
<evidence type="ECO:0000256" key="2">
    <source>
        <dbReference type="ARBA" id="ARBA00022980"/>
    </source>
</evidence>
<dbReference type="AlphaFoldDB" id="A0A3G1PWG0"/>
<evidence type="ECO:0000256" key="3">
    <source>
        <dbReference type="ARBA" id="ARBA00023274"/>
    </source>
</evidence>
<feature type="transmembrane region" description="Helical" evidence="4">
    <location>
        <begin position="31"/>
        <end position="54"/>
    </location>
</feature>
<dbReference type="InterPro" id="IPR000702">
    <property type="entry name" value="Ribosomal_uL6-like"/>
</dbReference>
<geneLocation type="mitochondrion" evidence="5"/>
<dbReference type="GO" id="GO:0019843">
    <property type="term" value="F:rRNA binding"/>
    <property type="evidence" value="ECO:0007669"/>
    <property type="project" value="InterPro"/>
</dbReference>
<dbReference type="GO" id="GO:0006412">
    <property type="term" value="P:translation"/>
    <property type="evidence" value="ECO:0007669"/>
    <property type="project" value="InterPro"/>
</dbReference>
<evidence type="ECO:0000256" key="4">
    <source>
        <dbReference type="SAM" id="Phobius"/>
    </source>
</evidence>
<gene>
    <name evidence="5" type="primary">rpl6</name>
</gene>
<sequence>MKKQIFLKFKLSTKFFFYICKNNYLVVYDQFSYTIVKIFSKILINNFFLFLYLYNKKKLLNYKRLFKKLLNYTTKLYKKKIYIIGLGFRVNQIFFNNFFYLLQLKLGYSHQIYLKIPFELKITIFKHVKLFIESVNLLLLNQFCSFIKNLKKFNAYKKKGIFFFIKSYKLKKNKKI</sequence>
<keyword evidence="4" id="KW-1133">Transmembrane helix</keyword>
<keyword evidence="4" id="KW-0472">Membrane</keyword>
<dbReference type="EMBL" id="MF997421">
    <property type="protein sequence ID" value="AVR57569.1"/>
    <property type="molecule type" value="Genomic_DNA"/>
</dbReference>
<comment type="similarity">
    <text evidence="1">Belongs to the universal ribosomal protein uL6 family.</text>
</comment>
<keyword evidence="2 5" id="KW-0689">Ribosomal protein</keyword>
<dbReference type="PIRSF" id="PIRSF002162">
    <property type="entry name" value="Ribosomal_L6"/>
    <property type="match status" value="1"/>
</dbReference>
<dbReference type="GO" id="GO:0003735">
    <property type="term" value="F:structural constituent of ribosome"/>
    <property type="evidence" value="ECO:0007669"/>
    <property type="project" value="InterPro"/>
</dbReference>
<evidence type="ECO:0000256" key="1">
    <source>
        <dbReference type="ARBA" id="ARBA00009356"/>
    </source>
</evidence>
<protein>
    <submittedName>
        <fullName evidence="5">Ribosomal protein L6</fullName>
    </submittedName>
</protein>
<keyword evidence="5" id="KW-0496">Mitochondrion</keyword>
<dbReference type="GO" id="GO:1990904">
    <property type="term" value="C:ribonucleoprotein complex"/>
    <property type="evidence" value="ECO:0007669"/>
    <property type="project" value="UniProtKB-KW"/>
</dbReference>
<proteinExistence type="inferred from homology"/>
<dbReference type="InterPro" id="IPR019906">
    <property type="entry name" value="Ribosomal_uL6_bac-type"/>
</dbReference>
<keyword evidence="4" id="KW-0812">Transmembrane</keyword>
<accession>A0A3G1PWG0</accession>
<evidence type="ECO:0000313" key="5">
    <source>
        <dbReference type="EMBL" id="AVR57569.1"/>
    </source>
</evidence>
<dbReference type="RefSeq" id="YP_009485505.1">
    <property type="nucleotide sequence ID" value="NC_037728.1"/>
</dbReference>
<name>A0A3G1PWG0_9STRA</name>
<dbReference type="PRINTS" id="PR00059">
    <property type="entry name" value="RIBOSOMALL6"/>
</dbReference>
<reference evidence="5" key="1">
    <citation type="journal article" date="2018" name="Mitochondrial DNA A DNA Mapp Seq Anal">
        <title>Comparative analysis of the mitochondrial genomes of six newly sequenced diatoms reveals group II introns in the barcoding region of cox1.</title>
        <authorList>
            <person name="Pogoda C.S."/>
            <person name="Keepers K.G."/>
            <person name="Hamsher S.E."/>
            <person name="Stepanek J.G."/>
            <person name="Kane N.C."/>
            <person name="Kociolek J.P."/>
        </authorList>
    </citation>
    <scope>NUCLEOTIDE SEQUENCE</scope>
</reference>
<dbReference type="GeneID" id="36937406"/>